<dbReference type="Pfam" id="PF13843">
    <property type="entry name" value="DDE_Tnp_1_7"/>
    <property type="match status" value="1"/>
</dbReference>
<protein>
    <submittedName>
        <fullName evidence="3">PiggyBac transposable element-derived protein 4-like</fullName>
    </submittedName>
</protein>
<gene>
    <name evidence="3" type="primary">LOC107072411</name>
</gene>
<dbReference type="PANTHER" id="PTHR46599:SF3">
    <property type="entry name" value="PIGGYBAC TRANSPOSABLE ELEMENT-DERIVED PROTEIN 4"/>
    <property type="match status" value="1"/>
</dbReference>
<evidence type="ECO:0000259" key="1">
    <source>
        <dbReference type="Pfam" id="PF13843"/>
    </source>
</evidence>
<accession>A0ABM1J5Q9</accession>
<keyword evidence="2" id="KW-1185">Reference proteome</keyword>
<dbReference type="InterPro" id="IPR029526">
    <property type="entry name" value="PGBD"/>
</dbReference>
<proteinExistence type="predicted"/>
<reference evidence="3" key="1">
    <citation type="submission" date="2025-08" db="UniProtKB">
        <authorList>
            <consortium name="RefSeq"/>
        </authorList>
    </citation>
    <scope>IDENTIFICATION</scope>
    <source>
        <tissue evidence="3">Whole body</tissue>
    </source>
</reference>
<dbReference type="GeneID" id="107072411"/>
<dbReference type="Proteomes" id="UP000694924">
    <property type="component" value="Unplaced"/>
</dbReference>
<dbReference type="PANTHER" id="PTHR46599">
    <property type="entry name" value="PIGGYBAC TRANSPOSABLE ELEMENT-DERIVED PROTEIN 4"/>
    <property type="match status" value="1"/>
</dbReference>
<feature type="domain" description="PiggyBac transposable element-derived protein" evidence="1">
    <location>
        <begin position="81"/>
        <end position="425"/>
    </location>
</feature>
<dbReference type="RefSeq" id="XP_015187797.1">
    <property type="nucleotide sequence ID" value="XM_015332311.1"/>
</dbReference>
<organism evidence="2 3">
    <name type="scientific">Polistes dominula</name>
    <name type="common">European paper wasp</name>
    <name type="synonym">Vespa dominula</name>
    <dbReference type="NCBI Taxonomy" id="743375"/>
    <lineage>
        <taxon>Eukaryota</taxon>
        <taxon>Metazoa</taxon>
        <taxon>Ecdysozoa</taxon>
        <taxon>Arthropoda</taxon>
        <taxon>Hexapoda</taxon>
        <taxon>Insecta</taxon>
        <taxon>Pterygota</taxon>
        <taxon>Neoptera</taxon>
        <taxon>Endopterygota</taxon>
        <taxon>Hymenoptera</taxon>
        <taxon>Apocrita</taxon>
        <taxon>Aculeata</taxon>
        <taxon>Vespoidea</taxon>
        <taxon>Vespidae</taxon>
        <taxon>Polistinae</taxon>
        <taxon>Polistini</taxon>
        <taxon>Polistes</taxon>
    </lineage>
</organism>
<evidence type="ECO:0000313" key="3">
    <source>
        <dbReference type="RefSeq" id="XP_015187797.1"/>
    </source>
</evidence>
<evidence type="ECO:0000313" key="2">
    <source>
        <dbReference type="Proteomes" id="UP000694924"/>
    </source>
</evidence>
<name>A0ABM1J5Q9_POLDO</name>
<sequence length="538" mass="62364">MSSEEGFSDSSFDEIFKSYKSKLSRILSDDETESEHDSEWYEGTNDKQIWFNPNGNQPNLECFSGIPGINLSNSKVAKCTSPIDFYLLFFDDEILTLIVNQTNHYANQVMEKNQSERLNKWVPTNAQEIKQFFGLIMWMGLVKLPSIQMYWTTDSFFSQSFPRTVMSRNRFEILLRMLHFADNEKIVNPNDILCKLETLTDILNKNFQEYYNPSETVCIDESIIPFRGKTISRQYIKLFKLCSTSGYVNSFQLYAGETTNTKETSTINVVMSLCQNIMNQGHTLCTNKRYTSIVLAEKLLSLGTHLIGTLQANRQGIPKEILSQKLKQGEMIAREHKNGLTILKWKDKRDILMLSTKHSVEMVTVAGRKNSSIKPKIFVDYNANKSYVDISGQIKSYFNPLRKGQKWYKRIAFELLLKTSVINAWVMYNNIITQRMSILEFQQKLVTQLTTRKGDTDNASLPRPQIAIRKHHEIQKKSGSARKIRRRCKKCYEDNAKEFGRVYAKNRTKKVTTYCGNCTDNPYYCLPCFNTVHRNMPM</sequence>